<dbReference type="Proteomes" id="UP000215693">
    <property type="component" value="Unassembled WGS sequence"/>
</dbReference>
<protein>
    <recommendedName>
        <fullName evidence="1">HTH cro/C1-type domain-containing protein</fullName>
    </recommendedName>
</protein>
<dbReference type="InterPro" id="IPR001387">
    <property type="entry name" value="Cro/C1-type_HTH"/>
</dbReference>
<dbReference type="Gene3D" id="1.10.260.40">
    <property type="entry name" value="lambda repressor-like DNA-binding domains"/>
    <property type="match status" value="1"/>
</dbReference>
<dbReference type="RefSeq" id="WP_094497030.1">
    <property type="nucleotide sequence ID" value="NZ_NGOD01000073.1"/>
</dbReference>
<gene>
    <name evidence="2" type="ORF">CBF50_08965</name>
</gene>
<feature type="domain" description="HTH cro/C1-type" evidence="1">
    <location>
        <begin position="7"/>
        <end position="60"/>
    </location>
</feature>
<name>A0A9X6RW16_LACJH</name>
<evidence type="ECO:0000259" key="1">
    <source>
        <dbReference type="PROSITE" id="PS50943"/>
    </source>
</evidence>
<reference evidence="2 3" key="2">
    <citation type="submission" date="2017-09" db="EMBL/GenBank/DDBJ databases">
        <title>Tripartite evolution among Lactobacillus johnsonii, Lactobacillus taiwanensis, Lactobacillus reuteri and their rodent host.</title>
        <authorList>
            <person name="Wang T."/>
            <person name="Knowles S."/>
            <person name="Cheng C."/>
        </authorList>
    </citation>
    <scope>NUCLEOTIDE SEQUENCE [LARGE SCALE GENOMIC DNA]</scope>
    <source>
        <strain evidence="2 3">117c</strain>
    </source>
</reference>
<evidence type="ECO:0000313" key="2">
    <source>
        <dbReference type="EMBL" id="OYS10428.1"/>
    </source>
</evidence>
<dbReference type="SMART" id="SM00530">
    <property type="entry name" value="HTH_XRE"/>
    <property type="match status" value="1"/>
</dbReference>
<dbReference type="EMBL" id="NGOH01000110">
    <property type="protein sequence ID" value="OYS10428.1"/>
    <property type="molecule type" value="Genomic_DNA"/>
</dbReference>
<dbReference type="PROSITE" id="PS50943">
    <property type="entry name" value="HTH_CROC1"/>
    <property type="match status" value="1"/>
</dbReference>
<accession>A0A9X6RW16</accession>
<comment type="caution">
    <text evidence="2">The sequence shown here is derived from an EMBL/GenBank/DDBJ whole genome shotgun (WGS) entry which is preliminary data.</text>
</comment>
<dbReference type="SUPFAM" id="SSF47413">
    <property type="entry name" value="lambda repressor-like DNA-binding domains"/>
    <property type="match status" value="1"/>
</dbReference>
<dbReference type="GO" id="GO:0003677">
    <property type="term" value="F:DNA binding"/>
    <property type="evidence" value="ECO:0007669"/>
    <property type="project" value="InterPro"/>
</dbReference>
<proteinExistence type="predicted"/>
<dbReference type="CDD" id="cd00093">
    <property type="entry name" value="HTH_XRE"/>
    <property type="match status" value="1"/>
</dbReference>
<dbReference type="Pfam" id="PF13443">
    <property type="entry name" value="HTH_26"/>
    <property type="match status" value="1"/>
</dbReference>
<organism evidence="2 3">
    <name type="scientific">Lactobacillus johnsonii</name>
    <dbReference type="NCBI Taxonomy" id="33959"/>
    <lineage>
        <taxon>Bacteria</taxon>
        <taxon>Bacillati</taxon>
        <taxon>Bacillota</taxon>
        <taxon>Bacilli</taxon>
        <taxon>Lactobacillales</taxon>
        <taxon>Lactobacillaceae</taxon>
        <taxon>Lactobacillus</taxon>
    </lineage>
</organism>
<evidence type="ECO:0000313" key="3">
    <source>
        <dbReference type="Proteomes" id="UP000215693"/>
    </source>
</evidence>
<reference evidence="2 3" key="1">
    <citation type="submission" date="2017-04" db="EMBL/GenBank/DDBJ databases">
        <authorList>
            <person name="Lin X.B."/>
            <person name="Stothard P."/>
            <person name="Tasseva G."/>
            <person name="Walter J."/>
        </authorList>
    </citation>
    <scope>NUCLEOTIDE SEQUENCE [LARGE SCALE GENOMIC DNA]</scope>
    <source>
        <strain evidence="2 3">117c</strain>
    </source>
</reference>
<sequence>MTTFERIKKYAKTRGMSLQKVAIEAGLSKNMIYQYKDGTNPSMKTLHKIAEVLHVEPNDLLSSSTETKDDGKIKWKDLGMPYGGNIPDELNDMIDSIAETYLKNHPELIKDKYKGKW</sequence>
<dbReference type="AlphaFoldDB" id="A0A9X6RW16"/>
<dbReference type="InterPro" id="IPR010982">
    <property type="entry name" value="Lambda_DNA-bd_dom_sf"/>
</dbReference>